<keyword evidence="7" id="KW-1185">Reference proteome</keyword>
<gene>
    <name evidence="6" type="ORF">BSTOLATCC_MIC22226</name>
</gene>
<dbReference type="PROSITE" id="PS50859">
    <property type="entry name" value="LONGIN"/>
    <property type="match status" value="1"/>
</dbReference>
<feature type="transmembrane region" description="Helical" evidence="4">
    <location>
        <begin position="190"/>
        <end position="214"/>
    </location>
</feature>
<evidence type="ECO:0000256" key="2">
    <source>
        <dbReference type="ARBA" id="ARBA00023136"/>
    </source>
</evidence>
<dbReference type="Gene3D" id="3.30.450.50">
    <property type="entry name" value="Longin domain"/>
    <property type="match status" value="1"/>
</dbReference>
<dbReference type="EMBL" id="CAJZBQ010000021">
    <property type="protein sequence ID" value="CAG9318866.1"/>
    <property type="molecule type" value="Genomic_DNA"/>
</dbReference>
<dbReference type="GO" id="GO:0012505">
    <property type="term" value="C:endomembrane system"/>
    <property type="evidence" value="ECO:0007669"/>
    <property type="project" value="UniProtKB-SubCell"/>
</dbReference>
<evidence type="ECO:0000256" key="1">
    <source>
        <dbReference type="ARBA" id="ARBA00008025"/>
    </source>
</evidence>
<dbReference type="CDD" id="cd14824">
    <property type="entry name" value="Longin"/>
    <property type="match status" value="1"/>
</dbReference>
<evidence type="ECO:0000256" key="3">
    <source>
        <dbReference type="ARBA" id="ARBA00046280"/>
    </source>
</evidence>
<evidence type="ECO:0000313" key="6">
    <source>
        <dbReference type="EMBL" id="CAG9318866.1"/>
    </source>
</evidence>
<dbReference type="InterPro" id="IPR051097">
    <property type="entry name" value="Synaptobrevin-like_transport"/>
</dbReference>
<comment type="caution">
    <text evidence="6">The sequence shown here is derived from an EMBL/GenBank/DDBJ whole genome shotgun (WGS) entry which is preliminary data.</text>
</comment>
<name>A0AAU9JDR2_9CILI</name>
<dbReference type="Pfam" id="PF13774">
    <property type="entry name" value="Longin"/>
    <property type="match status" value="1"/>
</dbReference>
<dbReference type="Proteomes" id="UP001162131">
    <property type="component" value="Unassembled WGS sequence"/>
</dbReference>
<comment type="similarity">
    <text evidence="1">Belongs to the synaptobrevin family.</text>
</comment>
<dbReference type="PANTHER" id="PTHR21136:SF168">
    <property type="entry name" value="VESICLE-ASSOCIATED MEMBRANE PROTEIN 9"/>
    <property type="match status" value="1"/>
</dbReference>
<dbReference type="InterPro" id="IPR010908">
    <property type="entry name" value="Longin_dom"/>
</dbReference>
<dbReference type="AlphaFoldDB" id="A0AAU9JDR2"/>
<dbReference type="InterPro" id="IPR011012">
    <property type="entry name" value="Longin-like_dom_sf"/>
</dbReference>
<keyword evidence="4" id="KW-1133">Transmembrane helix</keyword>
<proteinExistence type="inferred from homology"/>
<evidence type="ECO:0000259" key="5">
    <source>
        <dbReference type="PROSITE" id="PS50859"/>
    </source>
</evidence>
<feature type="domain" description="Longin" evidence="5">
    <location>
        <begin position="52"/>
        <end position="113"/>
    </location>
</feature>
<comment type="subcellular location">
    <subcellularLocation>
        <location evidence="3">Endomembrane system</location>
        <topology evidence="3">Single-pass type IV membrane protein</topology>
    </subcellularLocation>
</comment>
<accession>A0AAU9JDR2</accession>
<protein>
    <recommendedName>
        <fullName evidence="5">Longin domain-containing protein</fullName>
    </recommendedName>
</protein>
<keyword evidence="4" id="KW-0812">Transmembrane</keyword>
<reference evidence="6" key="1">
    <citation type="submission" date="2021-09" db="EMBL/GenBank/DDBJ databases">
        <authorList>
            <consortium name="AG Swart"/>
            <person name="Singh M."/>
            <person name="Singh A."/>
            <person name="Seah K."/>
            <person name="Emmerich C."/>
        </authorList>
    </citation>
    <scope>NUCLEOTIDE SEQUENCE</scope>
    <source>
        <strain evidence="6">ATCC30299</strain>
    </source>
</reference>
<keyword evidence="2 4" id="KW-0472">Membrane</keyword>
<dbReference type="PANTHER" id="PTHR21136">
    <property type="entry name" value="SNARE PROTEINS"/>
    <property type="match status" value="1"/>
</dbReference>
<evidence type="ECO:0000313" key="7">
    <source>
        <dbReference type="Proteomes" id="UP001162131"/>
    </source>
</evidence>
<organism evidence="6 7">
    <name type="scientific">Blepharisma stoltei</name>
    <dbReference type="NCBI Taxonomy" id="1481888"/>
    <lineage>
        <taxon>Eukaryota</taxon>
        <taxon>Sar</taxon>
        <taxon>Alveolata</taxon>
        <taxon>Ciliophora</taxon>
        <taxon>Postciliodesmatophora</taxon>
        <taxon>Heterotrichea</taxon>
        <taxon>Heterotrichida</taxon>
        <taxon>Blepharismidae</taxon>
        <taxon>Blepharisma</taxon>
    </lineage>
</organism>
<dbReference type="SMART" id="SM01270">
    <property type="entry name" value="Longin"/>
    <property type="match status" value="1"/>
</dbReference>
<evidence type="ECO:0000256" key="4">
    <source>
        <dbReference type="SAM" id="Phobius"/>
    </source>
</evidence>
<dbReference type="SUPFAM" id="SSF64356">
    <property type="entry name" value="SNARE-like"/>
    <property type="match status" value="1"/>
</dbReference>
<sequence>MNLIKYVAVIKDKSIDPIIEIDLDDKRYEDQLRRLLPHILEGSIHSYSWKASIIIHYINQGGFTYICITDPNYPKIGAFLFLYELIEKFQSDYDEEDASEVGKQLNEEFTKELYEIVQKIDQNPNSDLSKIPDGSADKVIGLLVEDISEVIEESHEKTHKANETVEEAAKLLAQPPRKQRWKLRKNVKSTILASTMIVLNIYFFSALICGGFSFKHCFK</sequence>